<reference evidence="2" key="1">
    <citation type="submission" date="2022-03" db="EMBL/GenBank/DDBJ databases">
        <authorList>
            <person name="Alioto T."/>
            <person name="Alioto T."/>
            <person name="Gomez Garrido J."/>
        </authorList>
    </citation>
    <scope>NUCLEOTIDE SEQUENCE</scope>
</reference>
<feature type="compositionally biased region" description="Polar residues" evidence="1">
    <location>
        <begin position="98"/>
        <end position="108"/>
    </location>
</feature>
<name>A0AAD1TLB0_PELCU</name>
<feature type="region of interest" description="Disordered" evidence="1">
    <location>
        <begin position="33"/>
        <end position="162"/>
    </location>
</feature>
<feature type="compositionally biased region" description="Polar residues" evidence="1">
    <location>
        <begin position="126"/>
        <end position="139"/>
    </location>
</feature>
<feature type="compositionally biased region" description="Polar residues" evidence="1">
    <location>
        <begin position="148"/>
        <end position="162"/>
    </location>
</feature>
<proteinExistence type="predicted"/>
<accession>A0AAD1TLB0</accession>
<keyword evidence="3" id="KW-1185">Reference proteome</keyword>
<protein>
    <submittedName>
        <fullName evidence="2">Uncharacterized protein</fullName>
    </submittedName>
</protein>
<evidence type="ECO:0000313" key="2">
    <source>
        <dbReference type="EMBL" id="CAH2327108.1"/>
    </source>
</evidence>
<dbReference type="Proteomes" id="UP001295444">
    <property type="component" value="Chromosome 13"/>
</dbReference>
<sequence length="162" mass="17702">MAAATCARGTEPPELMSKLDSILAAFWRRMAEKEQQKEVRRLTKLSPEGLLPHSQRKHNPPPTLTEPDDGDENKIPWAHIPKRLTLPRTVHRKDKNTYPAQPSPSSWQAEGALVERHNPALGPGNTEKTQAAPSKSAPHNQHGLKLTNGHTTGQAPGTSAGL</sequence>
<dbReference type="EMBL" id="OW240924">
    <property type="protein sequence ID" value="CAH2327108.1"/>
    <property type="molecule type" value="Genomic_DNA"/>
</dbReference>
<organism evidence="2 3">
    <name type="scientific">Pelobates cultripes</name>
    <name type="common">Western spadefoot toad</name>
    <dbReference type="NCBI Taxonomy" id="61616"/>
    <lineage>
        <taxon>Eukaryota</taxon>
        <taxon>Metazoa</taxon>
        <taxon>Chordata</taxon>
        <taxon>Craniata</taxon>
        <taxon>Vertebrata</taxon>
        <taxon>Euteleostomi</taxon>
        <taxon>Amphibia</taxon>
        <taxon>Batrachia</taxon>
        <taxon>Anura</taxon>
        <taxon>Pelobatoidea</taxon>
        <taxon>Pelobatidae</taxon>
        <taxon>Pelobates</taxon>
    </lineage>
</organism>
<dbReference type="AlphaFoldDB" id="A0AAD1TLB0"/>
<evidence type="ECO:0000313" key="3">
    <source>
        <dbReference type="Proteomes" id="UP001295444"/>
    </source>
</evidence>
<evidence type="ECO:0000256" key="1">
    <source>
        <dbReference type="SAM" id="MobiDB-lite"/>
    </source>
</evidence>
<gene>
    <name evidence="2" type="ORF">PECUL_23A042146</name>
</gene>